<dbReference type="PANTHER" id="PTHR30244:SF34">
    <property type="entry name" value="DTDP-4-AMINO-4,6-DIDEOXYGALACTOSE TRANSAMINASE"/>
    <property type="match status" value="1"/>
</dbReference>
<keyword evidence="2" id="KW-0663">Pyridoxal phosphate</keyword>
<dbReference type="SUPFAM" id="SSF53383">
    <property type="entry name" value="PLP-dependent transferases"/>
    <property type="match status" value="1"/>
</dbReference>
<dbReference type="EMBL" id="JADIMU010000039">
    <property type="protein sequence ID" value="MBO8443298.1"/>
    <property type="molecule type" value="Genomic_DNA"/>
</dbReference>
<sequence length="367" mass="40353">MVAMEFFKPTLRRKDMDAVLQTMVDEKIGPGERRKDFLRQAASRLGLKGGVSERSYPQALVKALKAVGVKEGDQVIASVLSPEIYKSVVESLGASLLLCDVSAEDGCLSLESVSRAFEKGGSAILLHEPIGQIPTSLDGVRDLRLPIVEDISQSFGSRIIDEDAAVAQEEDDKAKEEEPVVKYKYAPGRLGDIVVSAFEEDCVVSTGGGALCLSRNEELIDSLKRLGAPFSPYNELPDMNAALGIIQLAGLDSMLARRDELYRMFMQSIMKTENKVFGLRSVDFRSNGYAFPVIVNGRPEESIDFAKKHGVVCRRSFTKSVGIHYQERFDLFPNAVAALNRGLSFPLYPFLSQKDTEALNKVLSHLP</sequence>
<gene>
    <name evidence="3" type="ORF">IAC42_06010</name>
</gene>
<evidence type="ECO:0000313" key="4">
    <source>
        <dbReference type="Proteomes" id="UP000823633"/>
    </source>
</evidence>
<organism evidence="3 4">
    <name type="scientific">Candidatus Aphodenecus pullistercoris</name>
    <dbReference type="NCBI Taxonomy" id="2840669"/>
    <lineage>
        <taxon>Bacteria</taxon>
        <taxon>Pseudomonadati</taxon>
        <taxon>Spirochaetota</taxon>
        <taxon>Spirochaetia</taxon>
        <taxon>Spirochaetales</taxon>
        <taxon>Candidatus Aphodenecus</taxon>
    </lineage>
</organism>
<dbReference type="InterPro" id="IPR015424">
    <property type="entry name" value="PyrdxlP-dep_Trfase"/>
</dbReference>
<protein>
    <submittedName>
        <fullName evidence="3">DegT/DnrJ/EryC1/StrS aminotransferase family protein</fullName>
    </submittedName>
</protein>
<dbReference type="AlphaFoldDB" id="A0A9D9HAX4"/>
<name>A0A9D9HAX4_9SPIR</name>
<dbReference type="InterPro" id="IPR000653">
    <property type="entry name" value="DegT/StrS_aminotransferase"/>
</dbReference>
<dbReference type="InterPro" id="IPR015421">
    <property type="entry name" value="PyrdxlP-dep_Trfase_major"/>
</dbReference>
<reference evidence="3" key="2">
    <citation type="journal article" date="2021" name="PeerJ">
        <title>Extensive microbial diversity within the chicken gut microbiome revealed by metagenomics and culture.</title>
        <authorList>
            <person name="Gilroy R."/>
            <person name="Ravi A."/>
            <person name="Getino M."/>
            <person name="Pursley I."/>
            <person name="Horton D.L."/>
            <person name="Alikhan N.F."/>
            <person name="Baker D."/>
            <person name="Gharbi K."/>
            <person name="Hall N."/>
            <person name="Watson M."/>
            <person name="Adriaenssens E.M."/>
            <person name="Foster-Nyarko E."/>
            <person name="Jarju S."/>
            <person name="Secka A."/>
            <person name="Antonio M."/>
            <person name="Oren A."/>
            <person name="Chaudhuri R.R."/>
            <person name="La Ragione R."/>
            <person name="Hildebrand F."/>
            <person name="Pallen M.J."/>
        </authorList>
    </citation>
    <scope>NUCLEOTIDE SEQUENCE</scope>
    <source>
        <strain evidence="3">11167</strain>
    </source>
</reference>
<reference evidence="3" key="1">
    <citation type="submission" date="2020-10" db="EMBL/GenBank/DDBJ databases">
        <authorList>
            <person name="Gilroy R."/>
        </authorList>
    </citation>
    <scope>NUCLEOTIDE SEQUENCE</scope>
    <source>
        <strain evidence="3">11167</strain>
    </source>
</reference>
<proteinExistence type="inferred from homology"/>
<dbReference type="Gene3D" id="3.90.1150.10">
    <property type="entry name" value="Aspartate Aminotransferase, domain 1"/>
    <property type="match status" value="1"/>
</dbReference>
<evidence type="ECO:0000256" key="1">
    <source>
        <dbReference type="ARBA" id="ARBA00037999"/>
    </source>
</evidence>
<keyword evidence="3" id="KW-0032">Aminotransferase</keyword>
<comment type="caution">
    <text evidence="3">The sequence shown here is derived from an EMBL/GenBank/DDBJ whole genome shotgun (WGS) entry which is preliminary data.</text>
</comment>
<dbReference type="GO" id="GO:0030170">
    <property type="term" value="F:pyridoxal phosphate binding"/>
    <property type="evidence" value="ECO:0007669"/>
    <property type="project" value="TreeGrafter"/>
</dbReference>
<accession>A0A9D9HAX4</accession>
<comment type="similarity">
    <text evidence="1 2">Belongs to the DegT/DnrJ/EryC1 family.</text>
</comment>
<dbReference type="InterPro" id="IPR015422">
    <property type="entry name" value="PyrdxlP-dep_Trfase_small"/>
</dbReference>
<dbReference type="Gene3D" id="3.40.640.10">
    <property type="entry name" value="Type I PLP-dependent aspartate aminotransferase-like (Major domain)"/>
    <property type="match status" value="1"/>
</dbReference>
<keyword evidence="3" id="KW-0808">Transferase</keyword>
<dbReference type="Pfam" id="PF01041">
    <property type="entry name" value="DegT_DnrJ_EryC1"/>
    <property type="match status" value="1"/>
</dbReference>
<dbReference type="GO" id="GO:0000271">
    <property type="term" value="P:polysaccharide biosynthetic process"/>
    <property type="evidence" value="ECO:0007669"/>
    <property type="project" value="TreeGrafter"/>
</dbReference>
<dbReference type="GO" id="GO:0008483">
    <property type="term" value="F:transaminase activity"/>
    <property type="evidence" value="ECO:0007669"/>
    <property type="project" value="UniProtKB-KW"/>
</dbReference>
<evidence type="ECO:0000256" key="2">
    <source>
        <dbReference type="RuleBase" id="RU004508"/>
    </source>
</evidence>
<dbReference type="PANTHER" id="PTHR30244">
    <property type="entry name" value="TRANSAMINASE"/>
    <property type="match status" value="1"/>
</dbReference>
<dbReference type="Proteomes" id="UP000823633">
    <property type="component" value="Unassembled WGS sequence"/>
</dbReference>
<evidence type="ECO:0000313" key="3">
    <source>
        <dbReference type="EMBL" id="MBO8443298.1"/>
    </source>
</evidence>